<gene>
    <name evidence="1" type="ORF">BC936DRAFT_149105</name>
</gene>
<evidence type="ECO:0000313" key="2">
    <source>
        <dbReference type="Proteomes" id="UP000268093"/>
    </source>
</evidence>
<keyword evidence="2" id="KW-1185">Reference proteome</keyword>
<reference evidence="1 2" key="1">
    <citation type="journal article" date="2018" name="New Phytol.">
        <title>Phylogenomics of Endogonaceae and evolution of mycorrhizas within Mucoromycota.</title>
        <authorList>
            <person name="Chang Y."/>
            <person name="Desiro A."/>
            <person name="Na H."/>
            <person name="Sandor L."/>
            <person name="Lipzen A."/>
            <person name="Clum A."/>
            <person name="Barry K."/>
            <person name="Grigoriev I.V."/>
            <person name="Martin F.M."/>
            <person name="Stajich J.E."/>
            <person name="Smith M.E."/>
            <person name="Bonito G."/>
            <person name="Spatafora J.W."/>
        </authorList>
    </citation>
    <scope>NUCLEOTIDE SEQUENCE [LARGE SCALE GENOMIC DNA]</scope>
    <source>
        <strain evidence="1 2">GMNB39</strain>
    </source>
</reference>
<organism evidence="1 2">
    <name type="scientific">Jimgerdemannia flammicorona</name>
    <dbReference type="NCBI Taxonomy" id="994334"/>
    <lineage>
        <taxon>Eukaryota</taxon>
        <taxon>Fungi</taxon>
        <taxon>Fungi incertae sedis</taxon>
        <taxon>Mucoromycota</taxon>
        <taxon>Mucoromycotina</taxon>
        <taxon>Endogonomycetes</taxon>
        <taxon>Endogonales</taxon>
        <taxon>Endogonaceae</taxon>
        <taxon>Jimgerdemannia</taxon>
    </lineage>
</organism>
<comment type="caution">
    <text evidence="1">The sequence shown here is derived from an EMBL/GenBank/DDBJ whole genome shotgun (WGS) entry which is preliminary data.</text>
</comment>
<dbReference type="AlphaFoldDB" id="A0A433D1J5"/>
<name>A0A433D1J5_9FUNG</name>
<protein>
    <submittedName>
        <fullName evidence="1">Uncharacterized protein</fullName>
    </submittedName>
</protein>
<sequence length="84" mass="9867">MYVRWRPIAFNCIHIQWTLEVSPTRGIIARSMIDRDRSKTPQMAIYLATDCGQRKKQTKRERGKTFSRLCKLMIPIRSNTILGL</sequence>
<accession>A0A433D1J5</accession>
<proteinExistence type="predicted"/>
<dbReference type="EMBL" id="RBNI01008459">
    <property type="protein sequence ID" value="RUP44704.1"/>
    <property type="molecule type" value="Genomic_DNA"/>
</dbReference>
<dbReference type="Proteomes" id="UP000268093">
    <property type="component" value="Unassembled WGS sequence"/>
</dbReference>
<evidence type="ECO:0000313" key="1">
    <source>
        <dbReference type="EMBL" id="RUP44704.1"/>
    </source>
</evidence>